<organism evidence="2 3">
    <name type="scientific">Helicobacter pylori NQ4200</name>
    <dbReference type="NCBI Taxonomy" id="992024"/>
    <lineage>
        <taxon>Bacteria</taxon>
        <taxon>Pseudomonadati</taxon>
        <taxon>Campylobacterota</taxon>
        <taxon>Epsilonproteobacteria</taxon>
        <taxon>Campylobacterales</taxon>
        <taxon>Helicobacteraceae</taxon>
        <taxon>Helicobacter</taxon>
    </lineage>
</organism>
<evidence type="ECO:0000313" key="3">
    <source>
        <dbReference type="Proteomes" id="UP000003358"/>
    </source>
</evidence>
<dbReference type="Proteomes" id="UP000003358">
    <property type="component" value="Unassembled WGS sequence"/>
</dbReference>
<gene>
    <name evidence="2" type="ORF">HPNQ4200_1481</name>
</gene>
<proteinExistence type="predicted"/>
<feature type="transmembrane region" description="Helical" evidence="1">
    <location>
        <begin position="13"/>
        <end position="30"/>
    </location>
</feature>
<dbReference type="EMBL" id="AKNS01000012">
    <property type="protein sequence ID" value="EJB27243.1"/>
    <property type="molecule type" value="Genomic_DNA"/>
</dbReference>
<keyword evidence="1" id="KW-0812">Transmembrane</keyword>
<keyword evidence="1" id="KW-0472">Membrane</keyword>
<reference evidence="2 3" key="1">
    <citation type="journal article" date="2013" name="Pathog. Dis.">
        <title>Genome sequences of 65 Helicobacter pylori strains isolated from asymptomatic individuals and patients with gastric cancer, peptic ulcer disease, or gastritis.</title>
        <authorList>
            <person name="Blanchard T.G."/>
            <person name="Czinn S.J."/>
            <person name="Correa P."/>
            <person name="Nakazawa T."/>
            <person name="Keelan M."/>
            <person name="Morningstar L."/>
            <person name="Santana-Cruz I."/>
            <person name="Maroo A."/>
            <person name="McCracken C."/>
            <person name="Shefchek K."/>
            <person name="Daugherty S."/>
            <person name="Song Y."/>
            <person name="Fraser C.M."/>
            <person name="Fricke W.F."/>
        </authorList>
    </citation>
    <scope>NUCLEOTIDE SEQUENCE [LARGE SCALE GENOMIC DNA]</scope>
    <source>
        <strain evidence="2 3">NQ4200</strain>
    </source>
</reference>
<protein>
    <submittedName>
        <fullName evidence="2">Putative membrane protein</fullName>
    </submittedName>
</protein>
<name>I9YUD3_HELPX</name>
<dbReference type="AlphaFoldDB" id="I9YUD3"/>
<comment type="caution">
    <text evidence="2">The sequence shown here is derived from an EMBL/GenBank/DDBJ whole genome shotgun (WGS) entry which is preliminary data.</text>
</comment>
<sequence>MILNYLKSTCPKLLLFYVCVYTILALKSFVKRIFVLIFS</sequence>
<evidence type="ECO:0000256" key="1">
    <source>
        <dbReference type="SAM" id="Phobius"/>
    </source>
</evidence>
<evidence type="ECO:0000313" key="2">
    <source>
        <dbReference type="EMBL" id="EJB27243.1"/>
    </source>
</evidence>
<keyword evidence="1" id="KW-1133">Transmembrane helix</keyword>
<accession>I9YUD3</accession>
<dbReference type="PATRIC" id="fig|992024.3.peg.1428"/>